<feature type="transmembrane region" description="Helical" evidence="1">
    <location>
        <begin position="362"/>
        <end position="384"/>
    </location>
</feature>
<keyword evidence="1" id="KW-0472">Membrane</keyword>
<feature type="transmembrane region" description="Helical" evidence="1">
    <location>
        <begin position="269"/>
        <end position="291"/>
    </location>
</feature>
<keyword evidence="1" id="KW-1133">Transmembrane helix</keyword>
<accession>A0A1J4SEC4</accession>
<sequence>MNNKESGFTRRAFILGALFSFLIAVGVPYGEGYLKGSYMALDFSTGAAIFLFFILVFGINTILKAVNKNYGLNSQELLTVYIMMIITCTIPTMGLTFYWLPLMPAAFYYATPENRWQEVILPHIRPWLTPKDPLVLKYFYEGAPRGTGVPWNAWIGPLFAWSIFLLALYFVMICMMSILRKQWVEKERLTFPLAQLPVEMAKEGSNSIIPSLFKNKLMWIGFIITFIIGTFNGLHHYFHFFPRINTQTFIPIFRQTIKLDFRLSFPMIGFTYLVPTCVSFSMWFFALFYIIERGIFNITGFGINEITDIYTQSCGDATIGHQGVGAIFVLVIMGLWIGRKHLKDVFLKAIGRGKNIDDSEEMLSYSVAFWGMITGLIIMGIWLWLSGISLIAVVIFLFALFAFFLGVTRIIAEGGTPLARAPSIASFFVISGFGTSILGPVGLTSMAFSWIYASDTRIFVMGSAANGLKIAEGRKRLRPLFWAMMLAVIIGVAGSAWITLKLAYQYGGINLNSWFFQGAPNYTFKFTANKILNPTGPHPGGWAFTILGGAVMWSLIFLYHRFHWWPLHPLGFPAATIEFIQLTWISIFVAWLIKTIVLRYGGPKLYKDLKPLFFGLIIGQFTVSGVWLIIDWIVGGQGNMLFWI</sequence>
<feature type="transmembrane region" description="Helical" evidence="1">
    <location>
        <begin position="319"/>
        <end position="338"/>
    </location>
</feature>
<organism evidence="4 5">
    <name type="scientific">Candidatus Desantisbacteria bacterium CG1_02_38_46</name>
    <dbReference type="NCBI Taxonomy" id="1817893"/>
    <lineage>
        <taxon>Bacteria</taxon>
        <taxon>Candidatus Desantisiibacteriota</taxon>
    </lineage>
</organism>
<feature type="transmembrane region" description="Helical" evidence="1">
    <location>
        <begin position="78"/>
        <end position="100"/>
    </location>
</feature>
<protein>
    <recommendedName>
        <fullName evidence="6">Peptide transporter</fullName>
    </recommendedName>
</protein>
<dbReference type="STRING" id="1817893.AUJ66_04560"/>
<evidence type="ECO:0000313" key="4">
    <source>
        <dbReference type="EMBL" id="OIN97034.1"/>
    </source>
</evidence>
<feature type="transmembrane region" description="Helical" evidence="1">
    <location>
        <begin position="390"/>
        <end position="412"/>
    </location>
</feature>
<proteinExistence type="predicted"/>
<keyword evidence="1" id="KW-0812">Transmembrane</keyword>
<evidence type="ECO:0000256" key="1">
    <source>
        <dbReference type="SAM" id="Phobius"/>
    </source>
</evidence>
<evidence type="ECO:0000259" key="3">
    <source>
        <dbReference type="Pfam" id="PF20581"/>
    </source>
</evidence>
<feature type="transmembrane region" description="Helical" evidence="1">
    <location>
        <begin position="424"/>
        <end position="443"/>
    </location>
</feature>
<dbReference type="Pfam" id="PF20581">
    <property type="entry name" value="DUF6785"/>
    <property type="match status" value="1"/>
</dbReference>
<reference evidence="4 5" key="1">
    <citation type="journal article" date="2016" name="Environ. Microbiol.">
        <title>Genomic resolution of a cold subsurface aquifer community provides metabolic insights for novel microbes adapted to high CO concentrations.</title>
        <authorList>
            <person name="Probst A.J."/>
            <person name="Castelle C.J."/>
            <person name="Singh A."/>
            <person name="Brown C.T."/>
            <person name="Anantharaman K."/>
            <person name="Sharon I."/>
            <person name="Hug L.A."/>
            <person name="Burstein D."/>
            <person name="Emerson J.B."/>
            <person name="Thomas B.C."/>
            <person name="Banfield J.F."/>
        </authorList>
    </citation>
    <scope>NUCLEOTIDE SEQUENCE [LARGE SCALE GENOMIC DNA]</scope>
    <source>
        <strain evidence="4">CG1_02_38_46</strain>
    </source>
</reference>
<feature type="transmembrane region" description="Helical" evidence="1">
    <location>
        <begin position="217"/>
        <end position="234"/>
    </location>
</feature>
<evidence type="ECO:0000259" key="2">
    <source>
        <dbReference type="Pfam" id="PF20580"/>
    </source>
</evidence>
<feature type="transmembrane region" description="Helical" evidence="1">
    <location>
        <begin position="12"/>
        <end position="31"/>
    </location>
</feature>
<feature type="transmembrane region" description="Helical" evidence="1">
    <location>
        <begin position="540"/>
        <end position="559"/>
    </location>
</feature>
<feature type="transmembrane region" description="Helical" evidence="1">
    <location>
        <begin position="43"/>
        <end position="66"/>
    </location>
</feature>
<feature type="domain" description="DUF6785" evidence="3">
    <location>
        <begin position="10"/>
        <end position="507"/>
    </location>
</feature>
<gene>
    <name evidence="4" type="ORF">AUJ66_04560</name>
</gene>
<evidence type="ECO:0008006" key="6">
    <source>
        <dbReference type="Google" id="ProtNLM"/>
    </source>
</evidence>
<dbReference type="InterPro" id="IPR046712">
    <property type="entry name" value="DUF6785"/>
</dbReference>
<feature type="transmembrane region" description="Helical" evidence="1">
    <location>
        <begin position="480"/>
        <end position="500"/>
    </location>
</feature>
<evidence type="ECO:0000313" key="5">
    <source>
        <dbReference type="Proteomes" id="UP000182278"/>
    </source>
</evidence>
<feature type="domain" description="DUF6784" evidence="2">
    <location>
        <begin position="542"/>
        <end position="635"/>
    </location>
</feature>
<feature type="transmembrane region" description="Helical" evidence="1">
    <location>
        <begin position="158"/>
        <end position="179"/>
    </location>
</feature>
<dbReference type="Proteomes" id="UP000182278">
    <property type="component" value="Unassembled WGS sequence"/>
</dbReference>
<comment type="caution">
    <text evidence="4">The sequence shown here is derived from an EMBL/GenBank/DDBJ whole genome shotgun (WGS) entry which is preliminary data.</text>
</comment>
<dbReference type="Pfam" id="PF20580">
    <property type="entry name" value="DUF6784"/>
    <property type="match status" value="1"/>
</dbReference>
<dbReference type="AlphaFoldDB" id="A0A1J4SEC4"/>
<name>A0A1J4SEC4_9BACT</name>
<dbReference type="EMBL" id="MNUO01000067">
    <property type="protein sequence ID" value="OIN97034.1"/>
    <property type="molecule type" value="Genomic_DNA"/>
</dbReference>
<dbReference type="InterPro" id="IPR046711">
    <property type="entry name" value="DUF6784"/>
</dbReference>
<feature type="transmembrane region" description="Helical" evidence="1">
    <location>
        <begin position="613"/>
        <end position="634"/>
    </location>
</feature>
<feature type="transmembrane region" description="Helical" evidence="1">
    <location>
        <begin position="571"/>
        <end position="593"/>
    </location>
</feature>